<proteinExistence type="inferred from homology"/>
<dbReference type="EMBL" id="DTDJ01000042">
    <property type="protein sequence ID" value="HGL17868.1"/>
    <property type="molecule type" value="Genomic_DNA"/>
</dbReference>
<dbReference type="GO" id="GO:0015920">
    <property type="term" value="P:lipopolysaccharide transport"/>
    <property type="evidence" value="ECO:0007669"/>
    <property type="project" value="TreeGrafter"/>
</dbReference>
<comment type="similarity">
    <text evidence="2 9">Belongs to the ABC-2 integral membrane protein family.</text>
</comment>
<dbReference type="AlphaFoldDB" id="A0A7V3ZY72"/>
<dbReference type="PROSITE" id="PS51012">
    <property type="entry name" value="ABC_TM2"/>
    <property type="match status" value="1"/>
</dbReference>
<name>A0A7V3ZY72_UNCW3</name>
<evidence type="ECO:0000256" key="3">
    <source>
        <dbReference type="ARBA" id="ARBA00022448"/>
    </source>
</evidence>
<organism evidence="11">
    <name type="scientific">candidate division WOR-3 bacterium</name>
    <dbReference type="NCBI Taxonomy" id="2052148"/>
    <lineage>
        <taxon>Bacteria</taxon>
        <taxon>Bacteria division WOR-3</taxon>
    </lineage>
</organism>
<feature type="domain" description="ABC transmembrane type-2" evidence="10">
    <location>
        <begin position="28"/>
        <end position="244"/>
    </location>
</feature>
<gene>
    <name evidence="11" type="ORF">ENU66_06050</name>
</gene>
<keyword evidence="3 9" id="KW-0813">Transport</keyword>
<feature type="transmembrane region" description="Helical" evidence="9">
    <location>
        <begin position="168"/>
        <end position="184"/>
    </location>
</feature>
<feature type="transmembrane region" description="Helical" evidence="9">
    <location>
        <begin position="134"/>
        <end position="161"/>
    </location>
</feature>
<sequence length="252" mass="29301">MFGYLRQKDVILTLTKYEFKLRYRGTIFGVAWSLFAPFLLAIVLYLVFRNIFAFVENFALYVLIGIFVFRFFSVATSVGMHSIISKSHIVTKTNLRREIIPLTTTVSYSISSFLEIMIILPIILFFGVKVGPSILIIPLVHASYLIFVFGMNLILSALMVYFRDLNQIWEIFLNVLFFLSPIVYPKSIIPPEYLSIYMLNPITKFIELYRGILLRDEFYIDEFLIATLISVMVFLLGQIVFARMQKRFGEVL</sequence>
<dbReference type="InterPro" id="IPR013525">
    <property type="entry name" value="ABC2_TM"/>
</dbReference>
<dbReference type="InterPro" id="IPR000412">
    <property type="entry name" value="ABC_2_transport"/>
</dbReference>
<evidence type="ECO:0000256" key="2">
    <source>
        <dbReference type="ARBA" id="ARBA00007783"/>
    </source>
</evidence>
<accession>A0A7V3ZY72</accession>
<evidence type="ECO:0000256" key="4">
    <source>
        <dbReference type="ARBA" id="ARBA00022475"/>
    </source>
</evidence>
<feature type="transmembrane region" description="Helical" evidence="9">
    <location>
        <begin position="223"/>
        <end position="242"/>
    </location>
</feature>
<evidence type="ECO:0000256" key="1">
    <source>
        <dbReference type="ARBA" id="ARBA00004429"/>
    </source>
</evidence>
<evidence type="ECO:0000259" key="10">
    <source>
        <dbReference type="PROSITE" id="PS51012"/>
    </source>
</evidence>
<dbReference type="InterPro" id="IPR047817">
    <property type="entry name" value="ABC2_TM_bact-type"/>
</dbReference>
<keyword evidence="8 9" id="KW-0472">Membrane</keyword>
<feature type="transmembrane region" description="Helical" evidence="9">
    <location>
        <begin position="60"/>
        <end position="84"/>
    </location>
</feature>
<keyword evidence="6 9" id="KW-0812">Transmembrane</keyword>
<comment type="caution">
    <text evidence="11">The sequence shown here is derived from an EMBL/GenBank/DDBJ whole genome shotgun (WGS) entry which is preliminary data.</text>
</comment>
<dbReference type="GO" id="GO:0043190">
    <property type="term" value="C:ATP-binding cassette (ABC) transporter complex"/>
    <property type="evidence" value="ECO:0007669"/>
    <property type="project" value="InterPro"/>
</dbReference>
<dbReference type="PANTHER" id="PTHR30413">
    <property type="entry name" value="INNER MEMBRANE TRANSPORT PERMEASE"/>
    <property type="match status" value="1"/>
</dbReference>
<reference evidence="11" key="1">
    <citation type="journal article" date="2020" name="mSystems">
        <title>Genome- and Community-Level Interaction Insights into Carbon Utilization and Element Cycling Functions of Hydrothermarchaeota in Hydrothermal Sediment.</title>
        <authorList>
            <person name="Zhou Z."/>
            <person name="Liu Y."/>
            <person name="Xu W."/>
            <person name="Pan J."/>
            <person name="Luo Z.H."/>
            <person name="Li M."/>
        </authorList>
    </citation>
    <scope>NUCLEOTIDE SEQUENCE [LARGE SCALE GENOMIC DNA]</scope>
    <source>
        <strain evidence="11">SpSt-69</strain>
    </source>
</reference>
<dbReference type="PRINTS" id="PR00164">
    <property type="entry name" value="ABC2TRNSPORT"/>
</dbReference>
<evidence type="ECO:0000256" key="6">
    <source>
        <dbReference type="ARBA" id="ARBA00022692"/>
    </source>
</evidence>
<keyword evidence="4 9" id="KW-1003">Cell membrane</keyword>
<evidence type="ECO:0000256" key="9">
    <source>
        <dbReference type="RuleBase" id="RU361157"/>
    </source>
</evidence>
<comment type="subcellular location">
    <subcellularLocation>
        <location evidence="1">Cell inner membrane</location>
        <topology evidence="1">Multi-pass membrane protein</topology>
    </subcellularLocation>
    <subcellularLocation>
        <location evidence="9">Cell membrane</location>
        <topology evidence="9">Multi-pass membrane protein</topology>
    </subcellularLocation>
</comment>
<evidence type="ECO:0000256" key="7">
    <source>
        <dbReference type="ARBA" id="ARBA00022989"/>
    </source>
</evidence>
<keyword evidence="5" id="KW-0997">Cell inner membrane</keyword>
<feature type="transmembrane region" description="Helical" evidence="9">
    <location>
        <begin position="105"/>
        <end position="128"/>
    </location>
</feature>
<feature type="transmembrane region" description="Helical" evidence="9">
    <location>
        <begin position="26"/>
        <end position="48"/>
    </location>
</feature>
<dbReference type="GO" id="GO:0140359">
    <property type="term" value="F:ABC-type transporter activity"/>
    <property type="evidence" value="ECO:0007669"/>
    <property type="project" value="InterPro"/>
</dbReference>
<evidence type="ECO:0000256" key="5">
    <source>
        <dbReference type="ARBA" id="ARBA00022519"/>
    </source>
</evidence>
<keyword evidence="7 9" id="KW-1133">Transmembrane helix</keyword>
<dbReference type="Pfam" id="PF01061">
    <property type="entry name" value="ABC2_membrane"/>
    <property type="match status" value="1"/>
</dbReference>
<protein>
    <recommendedName>
        <fullName evidence="9">Transport permease protein</fullName>
    </recommendedName>
</protein>
<evidence type="ECO:0000256" key="8">
    <source>
        <dbReference type="ARBA" id="ARBA00023136"/>
    </source>
</evidence>
<evidence type="ECO:0000313" key="11">
    <source>
        <dbReference type="EMBL" id="HGL17868.1"/>
    </source>
</evidence>
<dbReference type="PANTHER" id="PTHR30413:SF8">
    <property type="entry name" value="TRANSPORT PERMEASE PROTEIN"/>
    <property type="match status" value="1"/>
</dbReference>